<dbReference type="RefSeq" id="WP_144354268.1">
    <property type="nucleotide sequence ID" value="NZ_CBCRVV010000010.1"/>
</dbReference>
<dbReference type="PANTHER" id="PTHR42783">
    <property type="entry name" value="GLUTAMATE SYNTHASE [NADPH] SMALL CHAIN"/>
    <property type="match status" value="1"/>
</dbReference>
<dbReference type="Proteomes" id="UP000315648">
    <property type="component" value="Unassembled WGS sequence"/>
</dbReference>
<dbReference type="Pfam" id="PF13247">
    <property type="entry name" value="Fer4_11"/>
    <property type="match status" value="1"/>
</dbReference>
<name>A0A556QEU1_9BACT</name>
<dbReference type="Gene3D" id="3.40.50.740">
    <property type="match status" value="1"/>
</dbReference>
<evidence type="ECO:0000313" key="4">
    <source>
        <dbReference type="Proteomes" id="UP000315648"/>
    </source>
</evidence>
<dbReference type="InterPro" id="IPR030948">
    <property type="entry name" value="TAT_var_transloc_signal_dom"/>
</dbReference>
<dbReference type="NCBIfam" id="TIGR04519">
    <property type="entry name" value="MoCo_extend_TAT"/>
    <property type="match status" value="1"/>
</dbReference>
<evidence type="ECO:0000313" key="3">
    <source>
        <dbReference type="EMBL" id="TSJ75126.1"/>
    </source>
</evidence>
<dbReference type="Gene3D" id="3.30.70.20">
    <property type="match status" value="2"/>
</dbReference>
<dbReference type="PROSITE" id="PS51379">
    <property type="entry name" value="4FE4S_FER_2"/>
    <property type="match status" value="2"/>
</dbReference>
<reference evidence="3 4" key="1">
    <citation type="submission" date="2019-07" db="EMBL/GenBank/DDBJ databases">
        <title>Description of 53C-WASEF.</title>
        <authorList>
            <person name="Pitt A."/>
            <person name="Hahn M.W."/>
        </authorList>
    </citation>
    <scope>NUCLEOTIDE SEQUENCE [LARGE SCALE GENOMIC DNA]</scope>
    <source>
        <strain evidence="3 4">53C-WASEF</strain>
    </source>
</reference>
<keyword evidence="4" id="KW-1185">Reference proteome</keyword>
<dbReference type="EMBL" id="VMBG01000004">
    <property type="protein sequence ID" value="TSJ75126.1"/>
    <property type="molecule type" value="Genomic_DNA"/>
</dbReference>
<dbReference type="SUPFAM" id="SSF54862">
    <property type="entry name" value="4Fe-4S ferredoxins"/>
    <property type="match status" value="1"/>
</dbReference>
<dbReference type="OrthoDB" id="9779457at2"/>
<feature type="domain" description="4Fe-4S ferredoxin-type" evidence="2">
    <location>
        <begin position="817"/>
        <end position="847"/>
    </location>
</feature>
<feature type="region of interest" description="Disordered" evidence="1">
    <location>
        <begin position="1097"/>
        <end position="1142"/>
    </location>
</feature>
<protein>
    <submittedName>
        <fullName evidence="3">4Fe-4S dicluster domain-containing protein</fullName>
    </submittedName>
</protein>
<sequence length="1142" mass="123591">MKRKFDHPAPSERELTGPKYWRSLDELAETPGFKAQAEREFPADASNLNGVDRRQFFKLMAASFALGGVGLAAGCRRPEKHILPYGKSVEEVIPGLPLYFASSMPTRKGAVPILAETHQGRPTKIEGNPTYAAFGGATNAFVQASVLDLYDPDRSTVSTVKGAGVSQAAVQDLLAKIGTNAAADAGASLAFLAGQSGSPTRAALVAGLRKKFPKAIWAEYEAAQDEVSASAAQAAFGQSVKPIYQLAKAKRIVSIDADFFHAESNSLYYTREFTKGRKVVKKDDAMNRLYSIESGFSLVGSMADHRLRLASSHMLAFAAALAGKVSGDSTFDALSQGLNFKDQDKWLDACAADLRAHKGESVIIAGSHLPPQVHAIAYALNVVLGNVGKTVDFVAIPAGNTATISTLASAMKAGSVKTLVILGGNPVYDAPADLGFAELIKSVPDVVRYGYYVDETSVVSGTHIHAAHYLESWGDARTADGTIVPVQPMIQPLFNGLTEIEVLARISGESVTDPYTQVYNTITTLIGGGNADHVFRQFLHDGVLQGTAYKKSIVRFNAGGLAPIFALAPKFTELSAENLEVRFTFDAKVDDGRFANNGWLQECPDPITKISWDNAILISPRLGKHLKIDPEGSVLQVARKENAHFKQGKEQAFIGEVTLNGVTVRGPLHIQPGLSNFTIVLPLGYGRTVSGRVGKGVGHNFYPLRTTSGMAFATGATLKVTSEVYALANTQEHWSMEGREIVREENFKEDGTTDLGFVNKFGTESHAPSNLGEEDSIQALAALSPEDRAKRKAIIAVETPRGQSLYDHPDFKGTHQWGMSIDLNTCIGCNACIIACQAENNIPIVGKDQVLRGREMHWIRLDRYYSDGNIEGAAFGGEGNKVIPEDPQVSLQPVACQHCELAPCEIVCPVNATVHDDDGLNTMAYNRCIGTRYCANNCPYKVRRFNFFDWNKRSIDELYMGPLGQSGMPELVKMVKNPDVTVRMRGVMEKCTYCVQRIQQAKIKQKVKAGASSDVEIPDGTIKTACQQVCPVDGVSFGNIKDPTSAVSKAKAQEQDYALLGYLNVRPRTTYLGKLRNPNPAMPDYAALPLSRTEYEKKNNPHFGHEPAHGGESGHGEHAPEGEKKEGHSSFFKGNKLFGGLS</sequence>
<dbReference type="PANTHER" id="PTHR42783:SF3">
    <property type="entry name" value="GLUTAMATE SYNTHASE [NADPH] SMALL CHAIN-RELATED"/>
    <property type="match status" value="1"/>
</dbReference>
<accession>A0A556QEU1</accession>
<dbReference type="SUPFAM" id="SSF53706">
    <property type="entry name" value="Formate dehydrogenase/DMSO reductase, domains 1-3"/>
    <property type="match status" value="1"/>
</dbReference>
<feature type="domain" description="4Fe-4S ferredoxin-type" evidence="2">
    <location>
        <begin position="887"/>
        <end position="918"/>
    </location>
</feature>
<comment type="caution">
    <text evidence="3">The sequence shown here is derived from an EMBL/GenBank/DDBJ whole genome shotgun (WGS) entry which is preliminary data.</text>
</comment>
<dbReference type="AlphaFoldDB" id="A0A556QEU1"/>
<evidence type="ECO:0000259" key="2">
    <source>
        <dbReference type="PROSITE" id="PS51379"/>
    </source>
</evidence>
<organism evidence="3 4">
    <name type="scientific">Rariglobus hedericola</name>
    <dbReference type="NCBI Taxonomy" id="2597822"/>
    <lineage>
        <taxon>Bacteria</taxon>
        <taxon>Pseudomonadati</taxon>
        <taxon>Verrucomicrobiota</taxon>
        <taxon>Opitutia</taxon>
        <taxon>Opitutales</taxon>
        <taxon>Opitutaceae</taxon>
        <taxon>Rariglobus</taxon>
    </lineage>
</organism>
<dbReference type="CDD" id="cd10551">
    <property type="entry name" value="PsrB"/>
    <property type="match status" value="1"/>
</dbReference>
<evidence type="ECO:0000256" key="1">
    <source>
        <dbReference type="SAM" id="MobiDB-lite"/>
    </source>
</evidence>
<gene>
    <name evidence="3" type="ORF">FPL22_17160</name>
</gene>
<dbReference type="CDD" id="cd02784">
    <property type="entry name" value="MopB_CT_PHLH"/>
    <property type="match status" value="1"/>
</dbReference>
<proteinExistence type="predicted"/>
<dbReference type="InterPro" id="IPR017896">
    <property type="entry name" value="4Fe4S_Fe-S-bd"/>
</dbReference>
<feature type="compositionally biased region" description="Basic and acidic residues" evidence="1">
    <location>
        <begin position="1097"/>
        <end position="1128"/>
    </location>
</feature>